<dbReference type="Proteomes" id="UP000215199">
    <property type="component" value="Unassembled WGS sequence"/>
</dbReference>
<feature type="compositionally biased region" description="Polar residues" evidence="1">
    <location>
        <begin position="1"/>
        <end position="15"/>
    </location>
</feature>
<dbReference type="OrthoDB" id="3631260at2"/>
<feature type="region of interest" description="Disordered" evidence="1">
    <location>
        <begin position="1"/>
        <end position="20"/>
    </location>
</feature>
<reference evidence="3" key="1">
    <citation type="submission" date="2017-07" db="EMBL/GenBank/DDBJ databases">
        <title>Comparative genome mining reveals phylogenetic distribution patterns of secondary metabolites in Amycolatopsis.</title>
        <authorList>
            <person name="Adamek M."/>
            <person name="Alanjary M."/>
            <person name="Sales-Ortells H."/>
            <person name="Goodfellow M."/>
            <person name="Bull A.T."/>
            <person name="Kalinowski J."/>
            <person name="Ziemert N."/>
        </authorList>
    </citation>
    <scope>NUCLEOTIDE SEQUENCE [LARGE SCALE GENOMIC DNA]</scope>
    <source>
        <strain evidence="3">H5</strain>
    </source>
</reference>
<evidence type="ECO:0000313" key="2">
    <source>
        <dbReference type="EMBL" id="OXM66299.1"/>
    </source>
</evidence>
<comment type="caution">
    <text evidence="2">The sequence shown here is derived from an EMBL/GenBank/DDBJ whole genome shotgun (WGS) entry which is preliminary data.</text>
</comment>
<accession>A0A229T6C0</accession>
<organism evidence="2 3">
    <name type="scientific">Amycolatopsis vastitatis</name>
    <dbReference type="NCBI Taxonomy" id="1905142"/>
    <lineage>
        <taxon>Bacteria</taxon>
        <taxon>Bacillati</taxon>
        <taxon>Actinomycetota</taxon>
        <taxon>Actinomycetes</taxon>
        <taxon>Pseudonocardiales</taxon>
        <taxon>Pseudonocardiaceae</taxon>
        <taxon>Amycolatopsis</taxon>
    </lineage>
</organism>
<evidence type="ECO:0000313" key="3">
    <source>
        <dbReference type="Proteomes" id="UP000215199"/>
    </source>
</evidence>
<protein>
    <submittedName>
        <fullName evidence="2">Glycogen operon protein GlgX</fullName>
    </submittedName>
</protein>
<evidence type="ECO:0000256" key="1">
    <source>
        <dbReference type="SAM" id="MobiDB-lite"/>
    </source>
</evidence>
<proteinExistence type="predicted"/>
<sequence length="155" mass="16647">MSLDQQLQPTESFTPPVSPRDRADAVYRQLFGWSVKWRGSHPFLSLENGICAATLPKMSAAPVLARLAAIGCPGPAVVTPTPQGQRVAILAETDGLIPPQSALPRTVEVLAWGALLPLPLDPRRGAPGTEWLVAPDPQRRWLPSLDAVLAGIHQQ</sequence>
<dbReference type="EMBL" id="NMUL01000019">
    <property type="protein sequence ID" value="OXM66299.1"/>
    <property type="molecule type" value="Genomic_DNA"/>
</dbReference>
<keyword evidence="3" id="KW-1185">Reference proteome</keyword>
<gene>
    <name evidence="2" type="ORF">CF165_20305</name>
</gene>
<name>A0A229T6C0_9PSEU</name>
<dbReference type="AlphaFoldDB" id="A0A229T6C0"/>
<dbReference type="RefSeq" id="WP_093949112.1">
    <property type="nucleotide sequence ID" value="NZ_NMUL01000019.1"/>
</dbReference>